<name>A0A0E0PYC0_ORYRU</name>
<sequence length="98" mass="10993">MAPARMRGDGWTMAPRTRYSTQSGQTHRAPDAGSGGWGDHPSSHLHLLLRSVHDAYCCDLQMMGAKNMLRRLMGEVGEKARGVKWGEDEWKGGRHLKY</sequence>
<reference evidence="3" key="1">
    <citation type="submission" date="2013-06" db="EMBL/GenBank/DDBJ databases">
        <authorList>
            <person name="Zhao Q."/>
        </authorList>
    </citation>
    <scope>NUCLEOTIDE SEQUENCE</scope>
    <source>
        <strain evidence="3">cv. W1943</strain>
    </source>
</reference>
<dbReference type="AlphaFoldDB" id="A0A0E0PYC0"/>
<feature type="region of interest" description="Disordered" evidence="1">
    <location>
        <begin position="1"/>
        <end position="40"/>
    </location>
</feature>
<keyword evidence="3" id="KW-1185">Reference proteome</keyword>
<dbReference type="Gramene" id="ORUFI06G17020.1">
    <property type="protein sequence ID" value="ORUFI06G17020.1"/>
    <property type="gene ID" value="ORUFI06G17020"/>
</dbReference>
<accession>A0A0E0PYC0</accession>
<evidence type="ECO:0000256" key="1">
    <source>
        <dbReference type="SAM" id="MobiDB-lite"/>
    </source>
</evidence>
<protein>
    <submittedName>
        <fullName evidence="2">Uncharacterized protein</fullName>
    </submittedName>
</protein>
<evidence type="ECO:0000313" key="3">
    <source>
        <dbReference type="Proteomes" id="UP000008022"/>
    </source>
</evidence>
<dbReference type="Proteomes" id="UP000008022">
    <property type="component" value="Unassembled WGS sequence"/>
</dbReference>
<organism evidence="2 3">
    <name type="scientific">Oryza rufipogon</name>
    <name type="common">Brownbeard rice</name>
    <name type="synonym">Asian wild rice</name>
    <dbReference type="NCBI Taxonomy" id="4529"/>
    <lineage>
        <taxon>Eukaryota</taxon>
        <taxon>Viridiplantae</taxon>
        <taxon>Streptophyta</taxon>
        <taxon>Embryophyta</taxon>
        <taxon>Tracheophyta</taxon>
        <taxon>Spermatophyta</taxon>
        <taxon>Magnoliopsida</taxon>
        <taxon>Liliopsida</taxon>
        <taxon>Poales</taxon>
        <taxon>Poaceae</taxon>
        <taxon>BOP clade</taxon>
        <taxon>Oryzoideae</taxon>
        <taxon>Oryzeae</taxon>
        <taxon>Oryzinae</taxon>
        <taxon>Oryza</taxon>
    </lineage>
</organism>
<proteinExistence type="predicted"/>
<evidence type="ECO:0000313" key="2">
    <source>
        <dbReference type="EnsemblPlants" id="ORUFI06G17020.1"/>
    </source>
</evidence>
<dbReference type="HOGENOM" id="CLU_2337316_0_0_1"/>
<dbReference type="EnsemblPlants" id="ORUFI06G17020.1">
    <property type="protein sequence ID" value="ORUFI06G17020.1"/>
    <property type="gene ID" value="ORUFI06G17020"/>
</dbReference>
<reference evidence="2" key="2">
    <citation type="submission" date="2015-06" db="UniProtKB">
        <authorList>
            <consortium name="EnsemblPlants"/>
        </authorList>
    </citation>
    <scope>IDENTIFICATION</scope>
</reference>